<accession>F4GHA1</accession>
<keyword evidence="4" id="KW-1185">Reference proteome</keyword>
<reference evidence="4" key="1">
    <citation type="submission" date="2011-04" db="EMBL/GenBank/DDBJ databases">
        <title>The complete genome of Spirochaeta coccoides DSM 17374.</title>
        <authorList>
            <person name="Lucas S."/>
            <person name="Copeland A."/>
            <person name="Lapidus A."/>
            <person name="Bruce D."/>
            <person name="Goodwin L."/>
            <person name="Pitluck S."/>
            <person name="Peters L."/>
            <person name="Kyrpides N."/>
            <person name="Mavromatis K."/>
            <person name="Pagani I."/>
            <person name="Ivanova N."/>
            <person name="Ovchinnikova G."/>
            <person name="Lu M."/>
            <person name="Detter J.C."/>
            <person name="Tapia R."/>
            <person name="Han C."/>
            <person name="Land M."/>
            <person name="Hauser L."/>
            <person name="Markowitz V."/>
            <person name="Cheng J.-F."/>
            <person name="Hugenholtz P."/>
            <person name="Woyke T."/>
            <person name="Wu D."/>
            <person name="Spring S."/>
            <person name="Schroeder M."/>
            <person name="Brambilla E."/>
            <person name="Klenk H.-P."/>
            <person name="Eisen J.A."/>
        </authorList>
    </citation>
    <scope>NUCLEOTIDE SEQUENCE [LARGE SCALE GENOMIC DNA]</scope>
    <source>
        <strain evidence="4">ATCC BAA-1237 / DSM 17374 / SPN1</strain>
    </source>
</reference>
<evidence type="ECO:0000313" key="3">
    <source>
        <dbReference type="EMBL" id="AEC02000.1"/>
    </source>
</evidence>
<dbReference type="HOGENOM" id="CLU_1336798_0_0_12"/>
<organism evidence="3 4">
    <name type="scientific">Parasphaerochaeta coccoides (strain ATCC BAA-1237 / DSM 17374 / SPN1)</name>
    <name type="common">Sphaerochaeta coccoides</name>
    <dbReference type="NCBI Taxonomy" id="760011"/>
    <lineage>
        <taxon>Bacteria</taxon>
        <taxon>Pseudomonadati</taxon>
        <taxon>Spirochaetota</taxon>
        <taxon>Spirochaetia</taxon>
        <taxon>Spirochaetales</taxon>
        <taxon>Sphaerochaetaceae</taxon>
        <taxon>Parasphaerochaeta</taxon>
    </lineage>
</organism>
<dbReference type="Pfam" id="PF13505">
    <property type="entry name" value="OMP_b-brl"/>
    <property type="match status" value="1"/>
</dbReference>
<dbReference type="InterPro" id="IPR027385">
    <property type="entry name" value="Beta-barrel_OMP"/>
</dbReference>
<proteinExistence type="predicted"/>
<dbReference type="AlphaFoldDB" id="F4GHA1"/>
<keyword evidence="1" id="KW-0732">Signal</keyword>
<feature type="domain" description="Outer membrane protein beta-barrel" evidence="2">
    <location>
        <begin position="21"/>
        <end position="165"/>
    </location>
</feature>
<dbReference type="RefSeq" id="WP_013739396.1">
    <property type="nucleotide sequence ID" value="NC_015436.1"/>
</dbReference>
<evidence type="ECO:0000313" key="4">
    <source>
        <dbReference type="Proteomes" id="UP000007939"/>
    </source>
</evidence>
<gene>
    <name evidence="3" type="ordered locus">Spico_0775</name>
</gene>
<dbReference type="SUPFAM" id="SSF56925">
    <property type="entry name" value="OMPA-like"/>
    <property type="match status" value="1"/>
</dbReference>
<reference evidence="3 4" key="2">
    <citation type="journal article" date="2012" name="Stand. Genomic Sci.">
        <title>Complete genome sequence of the termite hindgut bacterium Spirochaeta coccoides type strain (SPN1(T)), reclassification in the genus Sphaerochaeta as Sphaerochaeta coccoides comb. nov. and emendations of the family Spirochaetaceae and the genus Sphaerochaeta.</title>
        <authorList>
            <person name="Abt B."/>
            <person name="Han C."/>
            <person name="Scheuner C."/>
            <person name="Lu M."/>
            <person name="Lapidus A."/>
            <person name="Nolan M."/>
            <person name="Lucas S."/>
            <person name="Hammon N."/>
            <person name="Deshpande S."/>
            <person name="Cheng J.F."/>
            <person name="Tapia R."/>
            <person name="Goodwin L.A."/>
            <person name="Pitluck S."/>
            <person name="Liolios K."/>
            <person name="Pagani I."/>
            <person name="Ivanova N."/>
            <person name="Mavromatis K."/>
            <person name="Mikhailova N."/>
            <person name="Huntemann M."/>
            <person name="Pati A."/>
            <person name="Chen A."/>
            <person name="Palaniappan K."/>
            <person name="Land M."/>
            <person name="Hauser L."/>
            <person name="Brambilla E.M."/>
            <person name="Rohde M."/>
            <person name="Spring S."/>
            <person name="Gronow S."/>
            <person name="Goker M."/>
            <person name="Woyke T."/>
            <person name="Bristow J."/>
            <person name="Eisen J.A."/>
            <person name="Markowitz V."/>
            <person name="Hugenholtz P."/>
            <person name="Kyrpides N.C."/>
            <person name="Klenk H.P."/>
            <person name="Detter J.C."/>
        </authorList>
    </citation>
    <scope>NUCLEOTIDE SEQUENCE [LARGE SCALE GENOMIC DNA]</scope>
    <source>
        <strain evidence="4">ATCC BAA-1237 / DSM 17374 / SPN1</strain>
    </source>
</reference>
<evidence type="ECO:0000256" key="1">
    <source>
        <dbReference type="ARBA" id="ARBA00022729"/>
    </source>
</evidence>
<dbReference type="KEGG" id="scc:Spico_0775"/>
<sequence length="205" mass="21145">MKKCIVVFLVLLGVSGFLFAGVNYIGASVGVDFLQRTMTSEGASGSINQSATGLGFGVKGASYFGDNDEWGIGYSLGLVKMLSDKMNEIKVDVSDEPIVIDFGVKGQYRYAVSDELDLHAGVGFGYTTQTDEDSGAGLSLSISSIIGGVDLVYNVSDTIFVNAGLAIGIPVSGKMVVSSGGASASADLSVSGITFTPSIGVLYKF</sequence>
<evidence type="ECO:0000259" key="2">
    <source>
        <dbReference type="Pfam" id="PF13505"/>
    </source>
</evidence>
<dbReference type="Proteomes" id="UP000007939">
    <property type="component" value="Chromosome"/>
</dbReference>
<protein>
    <recommendedName>
        <fullName evidence="2">Outer membrane protein beta-barrel domain-containing protein</fullName>
    </recommendedName>
</protein>
<name>F4GHA1_PARC1</name>
<dbReference type="EMBL" id="CP002659">
    <property type="protein sequence ID" value="AEC02000.1"/>
    <property type="molecule type" value="Genomic_DNA"/>
</dbReference>
<dbReference type="InterPro" id="IPR011250">
    <property type="entry name" value="OMP/PagP_B-barrel"/>
</dbReference>